<gene>
    <name evidence="2" type="ORF">J7302_17035</name>
</gene>
<accession>A0ABS5XJE8</accession>
<dbReference type="InterPro" id="IPR018729">
    <property type="entry name" value="DUF2269_transmembrane"/>
</dbReference>
<proteinExistence type="predicted"/>
<dbReference type="RefSeq" id="WP_215377360.1">
    <property type="nucleotide sequence ID" value="NZ_JAGTIS010000009.1"/>
</dbReference>
<evidence type="ECO:0000313" key="3">
    <source>
        <dbReference type="Proteomes" id="UP001519667"/>
    </source>
</evidence>
<reference evidence="2 3" key="1">
    <citation type="submission" date="2021-04" db="EMBL/GenBank/DDBJ databases">
        <title>Pseudomonas boanensis sp. nov., a bacterium isolated from river water used for household purposes in Boane District, Mozambique.</title>
        <authorList>
            <person name="Nicklasson M."/>
            <person name="Martin-Rodriguez A.J."/>
            <person name="Thorell K."/>
            <person name="Neves L."/>
            <person name="Mussagy A."/>
            <person name="Rydberg H.A."/>
            <person name="Hernroth B."/>
            <person name="Svensson-Stadler L."/>
            <person name="Sjoling A."/>
        </authorList>
    </citation>
    <scope>NUCLEOTIDE SEQUENCE [LARGE SCALE GENOMIC DNA]</scope>
    <source>
        <strain evidence="2 3">DB1</strain>
    </source>
</reference>
<dbReference type="Pfam" id="PF10027">
    <property type="entry name" value="DUF2269"/>
    <property type="match status" value="1"/>
</dbReference>
<protein>
    <submittedName>
        <fullName evidence="2">DUF2269 domain-containing protein</fullName>
    </submittedName>
</protein>
<sequence length="155" mass="16991">MTLYLLLKTLHTLLAAVLFGAALAGVCLAWRASHSREPQVVEVLFSNLVRLDVWLIAPAALLLPLGGLVLAKVAGWPLDQRWLLWSVGLYVLAGLCWLPLLWLQVRIRNQARRALHEGALLAPETVGQLALRLKLSGLALVILLAIFALMVVKPL</sequence>
<keyword evidence="1" id="KW-0472">Membrane</keyword>
<name>A0ABS5XJE8_9GAMM</name>
<evidence type="ECO:0000313" key="2">
    <source>
        <dbReference type="EMBL" id="MBT8767819.1"/>
    </source>
</evidence>
<organism evidence="2 3">
    <name type="scientific">Metapseudomonas boanensis</name>
    <dbReference type="NCBI Taxonomy" id="2822138"/>
    <lineage>
        <taxon>Bacteria</taxon>
        <taxon>Pseudomonadati</taxon>
        <taxon>Pseudomonadota</taxon>
        <taxon>Gammaproteobacteria</taxon>
        <taxon>Pseudomonadales</taxon>
        <taxon>Pseudomonadaceae</taxon>
        <taxon>Metapseudomonas</taxon>
    </lineage>
</organism>
<keyword evidence="3" id="KW-1185">Reference proteome</keyword>
<keyword evidence="1" id="KW-1133">Transmembrane helix</keyword>
<feature type="transmembrane region" description="Helical" evidence="1">
    <location>
        <begin position="82"/>
        <end position="103"/>
    </location>
</feature>
<feature type="transmembrane region" description="Helical" evidence="1">
    <location>
        <begin position="53"/>
        <end position="76"/>
    </location>
</feature>
<evidence type="ECO:0000256" key="1">
    <source>
        <dbReference type="SAM" id="Phobius"/>
    </source>
</evidence>
<keyword evidence="1" id="KW-0812">Transmembrane</keyword>
<feature type="transmembrane region" description="Helical" evidence="1">
    <location>
        <begin position="12"/>
        <end position="32"/>
    </location>
</feature>
<dbReference type="EMBL" id="JAGTIS010000009">
    <property type="protein sequence ID" value="MBT8767819.1"/>
    <property type="molecule type" value="Genomic_DNA"/>
</dbReference>
<comment type="caution">
    <text evidence="2">The sequence shown here is derived from an EMBL/GenBank/DDBJ whole genome shotgun (WGS) entry which is preliminary data.</text>
</comment>
<dbReference type="Proteomes" id="UP001519667">
    <property type="component" value="Unassembled WGS sequence"/>
</dbReference>
<feature type="transmembrane region" description="Helical" evidence="1">
    <location>
        <begin position="135"/>
        <end position="152"/>
    </location>
</feature>